<proteinExistence type="predicted"/>
<evidence type="ECO:0000313" key="5">
    <source>
        <dbReference type="Proteomes" id="UP000265964"/>
    </source>
</evidence>
<dbReference type="InterPro" id="IPR016181">
    <property type="entry name" value="Acyl_CoA_acyltransferase"/>
</dbReference>
<organism evidence="4 5">
    <name type="scientific">Psittacicella gerlachiana</name>
    <dbReference type="NCBI Taxonomy" id="2028574"/>
    <lineage>
        <taxon>Bacteria</taxon>
        <taxon>Pseudomonadati</taxon>
        <taxon>Pseudomonadota</taxon>
        <taxon>Gammaproteobacteria</taxon>
        <taxon>Pasteurellales</taxon>
        <taxon>Psittacicellaceae</taxon>
        <taxon>Psittacicella</taxon>
    </lineage>
</organism>
<evidence type="ECO:0000256" key="1">
    <source>
        <dbReference type="ARBA" id="ARBA00022679"/>
    </source>
</evidence>
<name>A0A3A1Y869_9GAMM</name>
<dbReference type="CDD" id="cd04301">
    <property type="entry name" value="NAT_SF"/>
    <property type="match status" value="1"/>
</dbReference>
<dbReference type="InterPro" id="IPR000182">
    <property type="entry name" value="GNAT_dom"/>
</dbReference>
<keyword evidence="5" id="KW-1185">Reference proteome</keyword>
<evidence type="ECO:0000259" key="3">
    <source>
        <dbReference type="PROSITE" id="PS51186"/>
    </source>
</evidence>
<keyword evidence="1" id="KW-0808">Transferase</keyword>
<dbReference type="PANTHER" id="PTHR43072">
    <property type="entry name" value="N-ACETYLTRANSFERASE"/>
    <property type="match status" value="1"/>
</dbReference>
<dbReference type="RefSeq" id="WP_119535107.1">
    <property type="nucleotide sequence ID" value="NZ_NRJF01000193.1"/>
</dbReference>
<dbReference type="PANTHER" id="PTHR43072:SF23">
    <property type="entry name" value="UPF0039 PROTEIN C11D3.02C"/>
    <property type="match status" value="1"/>
</dbReference>
<evidence type="ECO:0000313" key="4">
    <source>
        <dbReference type="EMBL" id="RIY33506.1"/>
    </source>
</evidence>
<protein>
    <recommendedName>
        <fullName evidence="3">N-acetyltransferase domain-containing protein</fullName>
    </recommendedName>
</protein>
<evidence type="ECO:0000256" key="2">
    <source>
        <dbReference type="ARBA" id="ARBA00023315"/>
    </source>
</evidence>
<dbReference type="Proteomes" id="UP000265964">
    <property type="component" value="Unassembled WGS sequence"/>
</dbReference>
<dbReference type="GO" id="GO:0016747">
    <property type="term" value="F:acyltransferase activity, transferring groups other than amino-acyl groups"/>
    <property type="evidence" value="ECO:0007669"/>
    <property type="project" value="InterPro"/>
</dbReference>
<dbReference type="Gene3D" id="3.40.630.30">
    <property type="match status" value="1"/>
</dbReference>
<accession>A0A3A1Y869</accession>
<feature type="domain" description="N-acetyltransferase" evidence="3">
    <location>
        <begin position="12"/>
        <end position="179"/>
    </location>
</feature>
<dbReference type="SUPFAM" id="SSF55729">
    <property type="entry name" value="Acyl-CoA N-acyltransferases (Nat)"/>
    <property type="match status" value="1"/>
</dbReference>
<dbReference type="OrthoDB" id="5459937at2"/>
<dbReference type="PROSITE" id="PS51186">
    <property type="entry name" value="GNAT"/>
    <property type="match status" value="1"/>
</dbReference>
<dbReference type="Pfam" id="PF00583">
    <property type="entry name" value="Acetyltransf_1"/>
    <property type="match status" value="1"/>
</dbReference>
<comment type="caution">
    <text evidence="4">The sequence shown here is derived from an EMBL/GenBank/DDBJ whole genome shotgun (WGS) entry which is preliminary data.</text>
</comment>
<dbReference type="AlphaFoldDB" id="A0A3A1Y869"/>
<gene>
    <name evidence="4" type="ORF">CKF59_06325</name>
</gene>
<dbReference type="EMBL" id="NRJF01000193">
    <property type="protein sequence ID" value="RIY33506.1"/>
    <property type="molecule type" value="Genomic_DNA"/>
</dbReference>
<keyword evidence="2" id="KW-0012">Acyltransferase</keyword>
<sequence>MTHQFVLAQPHMLSRIVEIYNQNIASRLVTADLEEVTVAQRQAWFDFHNTNPSYPLWVVLDAQEQIMGWFSLSPFYGRMAYRATAEVSIYLDEQARGKGLGSQIIAFLKEQMPVLGLNTLLAFIFRKNVPSINAFLRHKFKIWGDLPNVANMETHLETLVIMGFQLSYKKAQVEDKFAPIPDYTDQAGATLLNKNQNQAQE</sequence>
<reference evidence="4 5" key="1">
    <citation type="submission" date="2017-08" db="EMBL/GenBank/DDBJ databases">
        <title>Reclassification of Bisgaard taxon 37 and 44.</title>
        <authorList>
            <person name="Christensen H."/>
        </authorList>
    </citation>
    <scope>NUCLEOTIDE SEQUENCE [LARGE SCALE GENOMIC DNA]</scope>
    <source>
        <strain evidence="4 5">EEAB3T1</strain>
    </source>
</reference>